<dbReference type="Gene3D" id="3.90.1170.10">
    <property type="entry name" value="Ribosomal protein L10e/L16"/>
    <property type="match status" value="1"/>
</dbReference>
<proteinExistence type="inferred from homology"/>
<accession>A0A5C1H7H0</accession>
<organism evidence="5">
    <name type="scientific">Nephromyces sp. ex Molgula occidentalis</name>
    <dbReference type="NCBI Taxonomy" id="2544991"/>
    <lineage>
        <taxon>Eukaryota</taxon>
        <taxon>Sar</taxon>
        <taxon>Alveolata</taxon>
        <taxon>Apicomplexa</taxon>
        <taxon>Aconoidasida</taxon>
        <taxon>Nephromycida</taxon>
        <taxon>Nephromyces</taxon>
    </lineage>
</organism>
<dbReference type="CDD" id="cd01433">
    <property type="entry name" value="Ribosomal_L16_L10e"/>
    <property type="match status" value="1"/>
</dbReference>
<protein>
    <submittedName>
        <fullName evidence="5">50S ribosomal protein L16</fullName>
    </submittedName>
</protein>
<dbReference type="PRINTS" id="PR00060">
    <property type="entry name" value="RIBOSOMALL16"/>
</dbReference>
<dbReference type="GO" id="GO:0005762">
    <property type="term" value="C:mitochondrial large ribosomal subunit"/>
    <property type="evidence" value="ECO:0007669"/>
    <property type="project" value="TreeGrafter"/>
</dbReference>
<dbReference type="InterPro" id="IPR016180">
    <property type="entry name" value="Ribosomal_uL16_dom"/>
</dbReference>
<evidence type="ECO:0000256" key="2">
    <source>
        <dbReference type="ARBA" id="ARBA00022980"/>
    </source>
</evidence>
<keyword evidence="2 4" id="KW-0689">Ribosomal protein</keyword>
<dbReference type="InterPro" id="IPR000114">
    <property type="entry name" value="Ribosomal_uL16_bact-type"/>
</dbReference>
<name>A0A5C1H7H0_9APIC</name>
<dbReference type="GO" id="GO:0003735">
    <property type="term" value="F:structural constituent of ribosome"/>
    <property type="evidence" value="ECO:0007669"/>
    <property type="project" value="InterPro"/>
</dbReference>
<comment type="similarity">
    <text evidence="1 4">Belongs to the universal ribosomal protein uL16 family.</text>
</comment>
<evidence type="ECO:0000256" key="1">
    <source>
        <dbReference type="ARBA" id="ARBA00008931"/>
    </source>
</evidence>
<dbReference type="AlphaFoldDB" id="A0A5C1H7H0"/>
<keyword evidence="3 4" id="KW-0687">Ribonucleoprotein</keyword>
<dbReference type="GO" id="GO:0019843">
    <property type="term" value="F:rRNA binding"/>
    <property type="evidence" value="ECO:0007669"/>
    <property type="project" value="InterPro"/>
</dbReference>
<evidence type="ECO:0000313" key="5">
    <source>
        <dbReference type="EMBL" id="QEM01602.1"/>
    </source>
</evidence>
<evidence type="ECO:0000256" key="3">
    <source>
        <dbReference type="ARBA" id="ARBA00023274"/>
    </source>
</evidence>
<dbReference type="InterPro" id="IPR047873">
    <property type="entry name" value="Ribosomal_uL16"/>
</dbReference>
<dbReference type="EMBL" id="MK573200">
    <property type="protein sequence ID" value="QEM01602.1"/>
    <property type="molecule type" value="Genomic_DNA"/>
</dbReference>
<dbReference type="Pfam" id="PF00252">
    <property type="entry name" value="Ribosomal_L16"/>
    <property type="match status" value="1"/>
</dbReference>
<dbReference type="PANTHER" id="PTHR12220">
    <property type="entry name" value="50S/60S RIBOSOMAL PROTEIN L16"/>
    <property type="match status" value="1"/>
</dbReference>
<dbReference type="NCBIfam" id="TIGR01164">
    <property type="entry name" value="rplP_bact"/>
    <property type="match status" value="1"/>
</dbReference>
<dbReference type="SUPFAM" id="SSF54686">
    <property type="entry name" value="Ribosomal protein L16p/L10e"/>
    <property type="match status" value="1"/>
</dbReference>
<dbReference type="GO" id="GO:0032543">
    <property type="term" value="P:mitochondrial translation"/>
    <property type="evidence" value="ECO:0007669"/>
    <property type="project" value="TreeGrafter"/>
</dbReference>
<gene>
    <name evidence="5" type="primary">rpl16</name>
</gene>
<dbReference type="PANTHER" id="PTHR12220:SF13">
    <property type="entry name" value="LARGE RIBOSOMAL SUBUNIT PROTEIN UL16M"/>
    <property type="match status" value="1"/>
</dbReference>
<evidence type="ECO:0000256" key="4">
    <source>
        <dbReference type="RuleBase" id="RU004413"/>
    </source>
</evidence>
<reference evidence="5" key="1">
    <citation type="journal article" date="2019" name="Genome Biol. Evol.">
        <title>Nephromyces represents a diverse and novel lineage of the Apicomplexa that has retained apicoplasts.</title>
        <authorList>
            <person name="Munoz-Gomez S.A."/>
            <person name="Durnin K."/>
            <person name="Eme L."/>
            <person name="Paight C."/>
            <person name="Lane C.E."/>
            <person name="Saffo M.B."/>
            <person name="Slamovits C.H."/>
        </authorList>
    </citation>
    <scope>NUCLEOTIDE SEQUENCE</scope>
    <source>
        <strain evidence="5">442</strain>
    </source>
</reference>
<sequence length="133" mass="15545">MKTKKLYFHLKKIKGKSLLNINLYFGNTGLQAISNGLIKKKHIELIKKSFNYYLKKTAIIYLRVNCNQIKTKKPNDSRMGSGKGELDEYVAQIKKGTILFEINLLPNPLIIKYLKFLSYKLPFKTRIIYKKND</sequence>
<dbReference type="InterPro" id="IPR036920">
    <property type="entry name" value="Ribosomal_uL16_sf"/>
</dbReference>